<evidence type="ECO:0000256" key="6">
    <source>
        <dbReference type="SAM" id="Phobius"/>
    </source>
</evidence>
<dbReference type="PROSITE" id="PS50111">
    <property type="entry name" value="CHEMOTAXIS_TRANSDUC_2"/>
    <property type="match status" value="1"/>
</dbReference>
<keyword evidence="4" id="KW-0807">Transducer</keyword>
<dbReference type="SMART" id="SM00283">
    <property type="entry name" value="MA"/>
    <property type="match status" value="1"/>
</dbReference>
<dbReference type="PANTHER" id="PTHR43531">
    <property type="entry name" value="PROTEIN ICFG"/>
    <property type="match status" value="1"/>
</dbReference>
<dbReference type="Gene3D" id="6.10.340.10">
    <property type="match status" value="1"/>
</dbReference>
<dbReference type="GO" id="GO:0007165">
    <property type="term" value="P:signal transduction"/>
    <property type="evidence" value="ECO:0007669"/>
    <property type="project" value="UniProtKB-KW"/>
</dbReference>
<dbReference type="SMART" id="SM00304">
    <property type="entry name" value="HAMP"/>
    <property type="match status" value="2"/>
</dbReference>
<dbReference type="CDD" id="cd11386">
    <property type="entry name" value="MCP_signal"/>
    <property type="match status" value="1"/>
</dbReference>
<feature type="domain" description="Methyl-accepting transducer" evidence="7">
    <location>
        <begin position="438"/>
        <end position="667"/>
    </location>
</feature>
<evidence type="ECO:0000313" key="10">
    <source>
        <dbReference type="Proteomes" id="UP000228531"/>
    </source>
</evidence>
<dbReference type="PANTHER" id="PTHR43531:SF11">
    <property type="entry name" value="METHYL-ACCEPTING CHEMOTAXIS PROTEIN 3"/>
    <property type="match status" value="1"/>
</dbReference>
<feature type="transmembrane region" description="Helical" evidence="6">
    <location>
        <begin position="296"/>
        <end position="316"/>
    </location>
</feature>
<accession>A0A2M8WMF4</accession>
<comment type="caution">
    <text evidence="9">The sequence shown here is derived from an EMBL/GenBank/DDBJ whole genome shotgun (WGS) entry which is preliminary data.</text>
</comment>
<feature type="region of interest" description="Disordered" evidence="5">
    <location>
        <begin position="714"/>
        <end position="734"/>
    </location>
</feature>
<evidence type="ECO:0000256" key="5">
    <source>
        <dbReference type="SAM" id="MobiDB-lite"/>
    </source>
</evidence>
<dbReference type="Gene3D" id="1.10.287.950">
    <property type="entry name" value="Methyl-accepting chemotaxis protein"/>
    <property type="match status" value="1"/>
</dbReference>
<feature type="domain" description="HAMP" evidence="8">
    <location>
        <begin position="318"/>
        <end position="371"/>
    </location>
</feature>
<dbReference type="FunFam" id="1.10.287.950:FF:000001">
    <property type="entry name" value="Methyl-accepting chemotaxis sensory transducer"/>
    <property type="match status" value="1"/>
</dbReference>
<comment type="similarity">
    <text evidence="3">Belongs to the methyl-accepting chemotaxis (MCP) protein family.</text>
</comment>
<evidence type="ECO:0000259" key="8">
    <source>
        <dbReference type="PROSITE" id="PS50885"/>
    </source>
</evidence>
<protein>
    <submittedName>
        <fullName evidence="9">Methyl-accepting chemotaxis protein</fullName>
    </submittedName>
</protein>
<evidence type="ECO:0000313" key="9">
    <source>
        <dbReference type="EMBL" id="PJI92109.1"/>
    </source>
</evidence>
<organism evidence="9 10">
    <name type="scientific">Yoonia maricola</name>
    <dbReference type="NCBI Taxonomy" id="420999"/>
    <lineage>
        <taxon>Bacteria</taxon>
        <taxon>Pseudomonadati</taxon>
        <taxon>Pseudomonadota</taxon>
        <taxon>Alphaproteobacteria</taxon>
        <taxon>Rhodobacterales</taxon>
        <taxon>Paracoccaceae</taxon>
        <taxon>Yoonia</taxon>
    </lineage>
</organism>
<dbReference type="PROSITE" id="PS50885">
    <property type="entry name" value="HAMP"/>
    <property type="match status" value="2"/>
</dbReference>
<comment type="subcellular location">
    <subcellularLocation>
        <location evidence="1">Membrane</location>
    </subcellularLocation>
</comment>
<keyword evidence="2" id="KW-0145">Chemotaxis</keyword>
<sequence length="734" mass="77803">MLESWSIPRRIGSGFAILTFILVGLALFSHRSVGALGHGYSEYRTTAQQAAAVSDAIEDLSEAKIATLSYVERPVSAERDKVISSIDEVLNNDVLTDGFDQSSALATELGRLTALTQTYRDQFFMLAGQLADVRAQQAEIDTQATLINARASSVFSAAVENGSPLVVTTAGQLLQATIATVLQSKRYVLSGTTPDFEKFVEENAALDHAIQQMQAMTVNGSVNAELVQLVEDSDGFADKLLAFSQARATALEMQDVVMNQIGPEVDAGFTRVGDELALSQTQLGQAGTDIVTRLQMIIPTVGIIAVIIAIMAALFIGRWITGTVAQLVATTERLAAGEDDIAITGTEHKHELGRMARALLVFRDAQVERKEASAERAKLRAQQDNVVNIMKSELAELAAGDLTAQIVDPFSQDYEDLRRNFNDAIAALQSAISRVSETARHIASTATDSNTATTDLSRRTENQAATLEQTAAALDQLTASVKSAAEHAKAVDSSVTRARAEATRNGDIVARAVSAMGEIEESSKQISQVIGVIDDIAFQTNLLALNAGVEAARAGESGKGFAVVASEVRALAQRSADAAKEISGLIENSSRHVAQGTQLVGDAGEALSEIITQVNDISAMTSQIATSAEEQAIGLSEINTGVNQLDQATQQNAAMVEDSIKRGDTLASATERLNGLIRHFKTSAGSTAPLAAVDEPDALTKAIAKTHIKPTLHSPQPKLAAISPGGAQPNWEEF</sequence>
<keyword evidence="6" id="KW-1133">Transmembrane helix</keyword>
<evidence type="ECO:0000256" key="2">
    <source>
        <dbReference type="ARBA" id="ARBA00022500"/>
    </source>
</evidence>
<evidence type="ECO:0000256" key="4">
    <source>
        <dbReference type="PROSITE-ProRule" id="PRU00284"/>
    </source>
</evidence>
<dbReference type="OrthoDB" id="369026at2"/>
<dbReference type="Pfam" id="PF00672">
    <property type="entry name" value="HAMP"/>
    <property type="match status" value="1"/>
</dbReference>
<dbReference type="AlphaFoldDB" id="A0A2M8WMF4"/>
<keyword evidence="6" id="KW-0472">Membrane</keyword>
<feature type="domain" description="HAMP" evidence="8">
    <location>
        <begin position="381"/>
        <end position="433"/>
    </location>
</feature>
<evidence type="ECO:0000259" key="7">
    <source>
        <dbReference type="PROSITE" id="PS50111"/>
    </source>
</evidence>
<dbReference type="InterPro" id="IPR003660">
    <property type="entry name" value="HAMP_dom"/>
</dbReference>
<dbReference type="Proteomes" id="UP000228531">
    <property type="component" value="Unassembled WGS sequence"/>
</dbReference>
<evidence type="ECO:0000256" key="1">
    <source>
        <dbReference type="ARBA" id="ARBA00004370"/>
    </source>
</evidence>
<keyword evidence="10" id="KW-1185">Reference proteome</keyword>
<gene>
    <name evidence="9" type="ORF">BC777_0953</name>
</gene>
<dbReference type="InterPro" id="IPR032255">
    <property type="entry name" value="HBM"/>
</dbReference>
<keyword evidence="6" id="KW-0812">Transmembrane</keyword>
<dbReference type="SMART" id="SM01358">
    <property type="entry name" value="HBM"/>
    <property type="match status" value="1"/>
</dbReference>
<dbReference type="RefSeq" id="WP_100366962.1">
    <property type="nucleotide sequence ID" value="NZ_PGTY01000001.1"/>
</dbReference>
<dbReference type="Pfam" id="PF00015">
    <property type="entry name" value="MCPsignal"/>
    <property type="match status" value="1"/>
</dbReference>
<dbReference type="SUPFAM" id="SSF58104">
    <property type="entry name" value="Methyl-accepting chemotaxis protein (MCP) signaling domain"/>
    <property type="match status" value="1"/>
</dbReference>
<name>A0A2M8WMF4_9RHOB</name>
<dbReference type="InterPro" id="IPR051310">
    <property type="entry name" value="MCP_chemotaxis"/>
</dbReference>
<dbReference type="EMBL" id="PGTY01000001">
    <property type="protein sequence ID" value="PJI92109.1"/>
    <property type="molecule type" value="Genomic_DNA"/>
</dbReference>
<proteinExistence type="inferred from homology"/>
<evidence type="ECO:0000256" key="3">
    <source>
        <dbReference type="ARBA" id="ARBA00029447"/>
    </source>
</evidence>
<dbReference type="GO" id="GO:0006935">
    <property type="term" value="P:chemotaxis"/>
    <property type="evidence" value="ECO:0007669"/>
    <property type="project" value="UniProtKB-KW"/>
</dbReference>
<reference evidence="9 10" key="1">
    <citation type="submission" date="2017-11" db="EMBL/GenBank/DDBJ databases">
        <title>Genomic Encyclopedia of Archaeal and Bacterial Type Strains, Phase II (KMG-II): From Individual Species to Whole Genera.</title>
        <authorList>
            <person name="Goeker M."/>
        </authorList>
    </citation>
    <scope>NUCLEOTIDE SEQUENCE [LARGE SCALE GENOMIC DNA]</scope>
    <source>
        <strain evidence="9 10">DSM 29128</strain>
    </source>
</reference>
<dbReference type="InterPro" id="IPR004089">
    <property type="entry name" value="MCPsignal_dom"/>
</dbReference>
<dbReference type="GO" id="GO:0016020">
    <property type="term" value="C:membrane"/>
    <property type="evidence" value="ECO:0007669"/>
    <property type="project" value="UniProtKB-SubCell"/>
</dbReference>